<dbReference type="EMBL" id="JPMX01000014">
    <property type="protein sequence ID" value="KGH47975.1"/>
    <property type="molecule type" value="Genomic_DNA"/>
</dbReference>
<reference evidence="2 3" key="1">
    <citation type="submission" date="2014-07" db="EMBL/GenBank/DDBJ databases">
        <title>Biosystematic studies on Modestobacter strains isolated from extreme hyper-arid desert soil and from historic building.</title>
        <authorList>
            <person name="Bukarasam K."/>
            <person name="Bull A."/>
            <person name="Girard G."/>
            <person name="van Wezel G."/>
            <person name="Goodfellow M."/>
        </authorList>
    </citation>
    <scope>NUCLEOTIDE SEQUENCE [LARGE SCALE GENOMIC DNA]</scope>
    <source>
        <strain evidence="2 3">KNN45-2b</strain>
    </source>
</reference>
<comment type="caution">
    <text evidence="2">The sequence shown here is derived from an EMBL/GenBank/DDBJ whole genome shotgun (WGS) entry which is preliminary data.</text>
</comment>
<gene>
    <name evidence="2" type="ORF">IN07_05025</name>
</gene>
<name>A0A098YC38_9ACTN</name>
<protein>
    <recommendedName>
        <fullName evidence="1">DUF1023 domain-containing protein</fullName>
    </recommendedName>
</protein>
<sequence length="517" mass="51227">MVELADWDVPQLRGAVVTLGVVAERLVPWRHRLDALGRQLGAAECWSGPAGTVAAAALVELSTVASVVGGALAASLADLAGLSAAADEAQELAAEALAVATAGGVGLDGAGRAVGVPAPPSPAMAPDQLADVESARTAAVLAEARAEEAGVAAARAQACAGAALEPLAQLGAVAVPVPDRFADLVGRLLPVRTPQVPATAGPQDAAAWWAGLTAAGQLLAIDGQPGVVGALDGLPAWARDQANRANLVAALAHLPPGTAGHDTADAVRRALAAVAAGGAEAQLLQFDPAIGLVALSVGDLDTAAAVGVLVPGINTTPVDDLAELVGDARDVAAAAATAAPGLAVATVAWLGYQTPRTRSAWTPGAAGWGGRALDRALDGLAAARTAPDGVSPPAGGRAAAVPAPPRTTVLAHSYGTVVAGKAARAPGRLAADALVLLGSPGLAGQVEELEASEVYGAWSPADPVSWLEWFGDTPADPSFGDVPLPTDPTQGHTEYYDRDRPTLAAIGEVVAGTREPR</sequence>
<evidence type="ECO:0000259" key="1">
    <source>
        <dbReference type="Pfam" id="PF06259"/>
    </source>
</evidence>
<evidence type="ECO:0000313" key="3">
    <source>
        <dbReference type="Proteomes" id="UP000029713"/>
    </source>
</evidence>
<organism evidence="2 3">
    <name type="scientific">Modestobacter caceresii</name>
    <dbReference type="NCBI Taxonomy" id="1522368"/>
    <lineage>
        <taxon>Bacteria</taxon>
        <taxon>Bacillati</taxon>
        <taxon>Actinomycetota</taxon>
        <taxon>Actinomycetes</taxon>
        <taxon>Geodermatophilales</taxon>
        <taxon>Geodermatophilaceae</taxon>
        <taxon>Modestobacter</taxon>
    </lineage>
</organism>
<dbReference type="Pfam" id="PF06259">
    <property type="entry name" value="Abhydrolase_8"/>
    <property type="match status" value="1"/>
</dbReference>
<evidence type="ECO:0000313" key="2">
    <source>
        <dbReference type="EMBL" id="KGH47975.1"/>
    </source>
</evidence>
<dbReference type="Proteomes" id="UP000029713">
    <property type="component" value="Unassembled WGS sequence"/>
</dbReference>
<dbReference type="AlphaFoldDB" id="A0A098YC38"/>
<dbReference type="RefSeq" id="WP_036334009.1">
    <property type="nucleotide sequence ID" value="NZ_JPMX01000014.1"/>
</dbReference>
<feature type="domain" description="DUF1023" evidence="1">
    <location>
        <begin position="287"/>
        <end position="464"/>
    </location>
</feature>
<proteinExistence type="predicted"/>
<dbReference type="STRING" id="1522368.IN07_05025"/>
<dbReference type="ESTHER" id="9actn-a0a098yc38">
    <property type="family name" value="Duf_1023"/>
</dbReference>
<dbReference type="InterPro" id="IPR010427">
    <property type="entry name" value="DUF1023"/>
</dbReference>
<dbReference type="OrthoDB" id="5170249at2"/>
<keyword evidence="3" id="KW-1185">Reference proteome</keyword>
<accession>A0A098YC38</accession>